<evidence type="ECO:0000256" key="4">
    <source>
        <dbReference type="ARBA" id="ARBA00022755"/>
    </source>
</evidence>
<comment type="caution">
    <text evidence="8">The sequence shown here is derived from an EMBL/GenBank/DDBJ whole genome shotgun (WGS) entry which is preliminary data.</text>
</comment>
<keyword evidence="3" id="KW-0547">Nucleotide-binding</keyword>
<dbReference type="PANTHER" id="PTHR10099">
    <property type="entry name" value="PHOSPHORIBOSYLFORMYLGLYCINAMIDINE SYNTHASE"/>
    <property type="match status" value="1"/>
</dbReference>
<evidence type="ECO:0000313" key="9">
    <source>
        <dbReference type="Proteomes" id="UP000677687"/>
    </source>
</evidence>
<keyword evidence="5" id="KW-0378">Hydrolase</keyword>
<evidence type="ECO:0000256" key="6">
    <source>
        <dbReference type="ARBA" id="ARBA00022840"/>
    </source>
</evidence>
<dbReference type="Pfam" id="PF13507">
    <property type="entry name" value="GATase_5"/>
    <property type="match status" value="1"/>
</dbReference>
<evidence type="ECO:0000256" key="3">
    <source>
        <dbReference type="ARBA" id="ARBA00022741"/>
    </source>
</evidence>
<gene>
    <name evidence="8" type="ORF">J4415_01185</name>
</gene>
<dbReference type="GO" id="GO:0005737">
    <property type="term" value="C:cytoplasm"/>
    <property type="evidence" value="ECO:0007669"/>
    <property type="project" value="TreeGrafter"/>
</dbReference>
<evidence type="ECO:0000256" key="1">
    <source>
        <dbReference type="ARBA" id="ARBA00022490"/>
    </source>
</evidence>
<accession>A0A8T4KQD0</accession>
<organism evidence="8 9">
    <name type="scientific">Candidatus Iainarchaeum sp</name>
    <dbReference type="NCBI Taxonomy" id="3101447"/>
    <lineage>
        <taxon>Archaea</taxon>
        <taxon>Candidatus Iainarchaeota</taxon>
        <taxon>Candidatus Iainarchaeia</taxon>
        <taxon>Candidatus Iainarchaeales</taxon>
        <taxon>Candidatus Iainarchaeaceae</taxon>
        <taxon>Candidatus Iainarchaeum</taxon>
    </lineage>
</organism>
<dbReference type="AlphaFoldDB" id="A0A8T4KQD0"/>
<keyword evidence="2" id="KW-0436">Ligase</keyword>
<proteinExistence type="predicted"/>
<dbReference type="GO" id="GO:0006189">
    <property type="term" value="P:'de novo' IMP biosynthetic process"/>
    <property type="evidence" value="ECO:0007669"/>
    <property type="project" value="InterPro"/>
</dbReference>
<dbReference type="Gene3D" id="3.40.50.880">
    <property type="match status" value="1"/>
</dbReference>
<sequence length="279" mass="31086">MKKPSALVLTGYGINCDYETEFALGNAGFEPKRIHINDIISGREDLDDYHLLSFPGGFSYGDDLGAGKALANKIQNAKIADKKFNQLLQKFIDSGKLIIGICNGFQIMVKLGLLPAFGEKYFVQDVTLTFNDSGRFEDRWINLKANPGSKCIFTRGIDKIDLPIRHGEGKFIVRDAITLQQLKENSQIVLQYADENCVPTMSYPQNPNGSIEGIAGICNASGRVFGLMPHPEAHTFFFNHPNWTRIREQHQRQGLKIPEEGAGLKVFKNAFGYAVENLV</sequence>
<keyword evidence="6" id="KW-0067">ATP-binding</keyword>
<dbReference type="Proteomes" id="UP000677687">
    <property type="component" value="Unassembled WGS sequence"/>
</dbReference>
<dbReference type="SUPFAM" id="SSF52317">
    <property type="entry name" value="Class I glutamine amidotransferase-like"/>
    <property type="match status" value="1"/>
</dbReference>
<reference evidence="8" key="1">
    <citation type="submission" date="2021-03" db="EMBL/GenBank/DDBJ databases">
        <authorList>
            <person name="Jaffe A."/>
        </authorList>
    </citation>
    <scope>NUCLEOTIDE SEQUENCE</scope>
    <source>
        <strain evidence="8">RIFCSPHIGHO2_01_FULL_AR10_44_11</strain>
    </source>
</reference>
<dbReference type="EMBL" id="JAGVWD010000015">
    <property type="protein sequence ID" value="MBS3057223.1"/>
    <property type="molecule type" value="Genomic_DNA"/>
</dbReference>
<dbReference type="PROSITE" id="PS51273">
    <property type="entry name" value="GATASE_TYPE_1"/>
    <property type="match status" value="1"/>
</dbReference>
<dbReference type="InterPro" id="IPR029062">
    <property type="entry name" value="Class_I_gatase-like"/>
</dbReference>
<evidence type="ECO:0000256" key="2">
    <source>
        <dbReference type="ARBA" id="ARBA00022598"/>
    </source>
</evidence>
<dbReference type="GO" id="GO:0016787">
    <property type="term" value="F:hydrolase activity"/>
    <property type="evidence" value="ECO:0007669"/>
    <property type="project" value="UniProtKB-KW"/>
</dbReference>
<dbReference type="CDD" id="cd01740">
    <property type="entry name" value="GATase1_FGAR_AT"/>
    <property type="match status" value="1"/>
</dbReference>
<dbReference type="SMART" id="SM01211">
    <property type="entry name" value="GATase_5"/>
    <property type="match status" value="1"/>
</dbReference>
<dbReference type="GO" id="GO:0004642">
    <property type="term" value="F:phosphoribosylformylglycinamidine synthase activity"/>
    <property type="evidence" value="ECO:0007669"/>
    <property type="project" value="InterPro"/>
</dbReference>
<keyword evidence="4" id="KW-0658">Purine biosynthesis</keyword>
<dbReference type="PIRSF" id="PIRSF001586">
    <property type="entry name" value="FGAM_synth_I"/>
    <property type="match status" value="1"/>
</dbReference>
<dbReference type="GO" id="GO:0005524">
    <property type="term" value="F:ATP binding"/>
    <property type="evidence" value="ECO:0007669"/>
    <property type="project" value="UniProtKB-KW"/>
</dbReference>
<keyword evidence="1" id="KW-0963">Cytoplasm</keyword>
<evidence type="ECO:0000256" key="5">
    <source>
        <dbReference type="ARBA" id="ARBA00022801"/>
    </source>
</evidence>
<evidence type="ECO:0000313" key="8">
    <source>
        <dbReference type="EMBL" id="MBS3057223.1"/>
    </source>
</evidence>
<name>A0A8T4KQD0_9ARCH</name>
<protein>
    <submittedName>
        <fullName evidence="8">Phosphoribosylformylglycinamidine synthase subunit PurQ</fullName>
    </submittedName>
</protein>
<keyword evidence="7" id="KW-0315">Glutamine amidotransferase</keyword>
<reference evidence="8" key="2">
    <citation type="submission" date="2021-05" db="EMBL/GenBank/DDBJ databases">
        <title>Protein family content uncovers lineage relationships and bacterial pathway maintenance mechanisms in DPANN archaea.</title>
        <authorList>
            <person name="Castelle C.J."/>
            <person name="Meheust R."/>
            <person name="Jaffe A.L."/>
            <person name="Seitz K."/>
            <person name="Gong X."/>
            <person name="Baker B.J."/>
            <person name="Banfield J.F."/>
        </authorList>
    </citation>
    <scope>NUCLEOTIDE SEQUENCE</scope>
    <source>
        <strain evidence="8">RIFCSPHIGHO2_01_FULL_AR10_44_11</strain>
    </source>
</reference>
<dbReference type="PANTHER" id="PTHR10099:SF1">
    <property type="entry name" value="PHOSPHORIBOSYLFORMYLGLYCINAMIDINE SYNTHASE"/>
    <property type="match status" value="1"/>
</dbReference>
<dbReference type="InterPro" id="IPR010075">
    <property type="entry name" value="PRibForGlyAmidine_synth_PurQ"/>
</dbReference>
<evidence type="ECO:0000256" key="7">
    <source>
        <dbReference type="ARBA" id="ARBA00022962"/>
    </source>
</evidence>